<dbReference type="PANTHER" id="PTHR10697:SF1">
    <property type="entry name" value="MAMMALIAN EPENDYMIN-RELATED PROTEIN 1"/>
    <property type="match status" value="1"/>
</dbReference>
<dbReference type="Proteomes" id="UP000762676">
    <property type="component" value="Unassembled WGS sequence"/>
</dbReference>
<keyword evidence="3" id="KW-1185">Reference proteome</keyword>
<name>A0AAV4GWX0_9GAST</name>
<keyword evidence="1" id="KW-0732">Signal</keyword>
<feature type="signal peptide" evidence="1">
    <location>
        <begin position="1"/>
        <end position="16"/>
    </location>
</feature>
<accession>A0AAV4GWX0</accession>
<evidence type="ECO:0000256" key="1">
    <source>
        <dbReference type="SAM" id="SignalP"/>
    </source>
</evidence>
<dbReference type="GO" id="GO:0005764">
    <property type="term" value="C:lysosome"/>
    <property type="evidence" value="ECO:0007669"/>
    <property type="project" value="TreeGrafter"/>
</dbReference>
<dbReference type="EMBL" id="BMAT01008641">
    <property type="protein sequence ID" value="GFR89894.1"/>
    <property type="molecule type" value="Genomic_DNA"/>
</dbReference>
<sequence length="185" mass="19873">MLHFQTFVLLVIGAWSLQLPADAMSTVTPPKPCCVPAQWQGALVDLKSQDDVVSTVVYDYVKKMEGSWTTMRATGQLVAHSLIDYGAVHDSQITEKVYLGSNTLGLKGMGIDYDSFSFKADGAFVTVSLAAVPGTTDLCIPVLESIKDDAMDVIYMYLQMTTSIADPSIMTLPAPCVRANVGVVG</sequence>
<reference evidence="2 3" key="1">
    <citation type="journal article" date="2021" name="Elife">
        <title>Chloroplast acquisition without the gene transfer in kleptoplastic sea slugs, Plakobranchus ocellatus.</title>
        <authorList>
            <person name="Maeda T."/>
            <person name="Takahashi S."/>
            <person name="Yoshida T."/>
            <person name="Shimamura S."/>
            <person name="Takaki Y."/>
            <person name="Nagai Y."/>
            <person name="Toyoda A."/>
            <person name="Suzuki Y."/>
            <person name="Arimoto A."/>
            <person name="Ishii H."/>
            <person name="Satoh N."/>
            <person name="Nishiyama T."/>
            <person name="Hasebe M."/>
            <person name="Maruyama T."/>
            <person name="Minagawa J."/>
            <person name="Obokata J."/>
            <person name="Shigenobu S."/>
        </authorList>
    </citation>
    <scope>NUCLEOTIDE SEQUENCE [LARGE SCALE GENOMIC DNA]</scope>
</reference>
<dbReference type="PANTHER" id="PTHR10697">
    <property type="entry name" value="MAMMALIAN EPENDYMIN-RELATED PROTEIN 1"/>
    <property type="match status" value="1"/>
</dbReference>
<protein>
    <submittedName>
        <fullName evidence="2">Uncharacterized protein</fullName>
    </submittedName>
</protein>
<dbReference type="GO" id="GO:0005576">
    <property type="term" value="C:extracellular region"/>
    <property type="evidence" value="ECO:0007669"/>
    <property type="project" value="InterPro"/>
</dbReference>
<proteinExistence type="predicted"/>
<comment type="caution">
    <text evidence="2">The sequence shown here is derived from an EMBL/GenBank/DDBJ whole genome shotgun (WGS) entry which is preliminary data.</text>
</comment>
<feature type="chain" id="PRO_5043539840" evidence="1">
    <location>
        <begin position="17"/>
        <end position="185"/>
    </location>
</feature>
<organism evidence="2 3">
    <name type="scientific">Elysia marginata</name>
    <dbReference type="NCBI Taxonomy" id="1093978"/>
    <lineage>
        <taxon>Eukaryota</taxon>
        <taxon>Metazoa</taxon>
        <taxon>Spiralia</taxon>
        <taxon>Lophotrochozoa</taxon>
        <taxon>Mollusca</taxon>
        <taxon>Gastropoda</taxon>
        <taxon>Heterobranchia</taxon>
        <taxon>Euthyneura</taxon>
        <taxon>Panpulmonata</taxon>
        <taxon>Sacoglossa</taxon>
        <taxon>Placobranchoidea</taxon>
        <taxon>Plakobranchidae</taxon>
        <taxon>Elysia</taxon>
    </lineage>
</organism>
<gene>
    <name evidence="2" type="ORF">ElyMa_004290700</name>
</gene>
<dbReference type="GO" id="GO:0005509">
    <property type="term" value="F:calcium ion binding"/>
    <property type="evidence" value="ECO:0007669"/>
    <property type="project" value="InterPro"/>
</dbReference>
<evidence type="ECO:0000313" key="3">
    <source>
        <dbReference type="Proteomes" id="UP000762676"/>
    </source>
</evidence>
<dbReference type="AlphaFoldDB" id="A0AAV4GWX0"/>
<evidence type="ECO:0000313" key="2">
    <source>
        <dbReference type="EMBL" id="GFR89894.1"/>
    </source>
</evidence>
<dbReference type="GO" id="GO:0007160">
    <property type="term" value="P:cell-matrix adhesion"/>
    <property type="evidence" value="ECO:0007669"/>
    <property type="project" value="InterPro"/>
</dbReference>
<dbReference type="InterPro" id="IPR001299">
    <property type="entry name" value="Ependymin"/>
</dbReference>